<dbReference type="GO" id="GO:0006629">
    <property type="term" value="P:lipid metabolic process"/>
    <property type="evidence" value="ECO:0007669"/>
    <property type="project" value="InterPro"/>
</dbReference>
<evidence type="ECO:0000313" key="3">
    <source>
        <dbReference type="Proteomes" id="UP000053676"/>
    </source>
</evidence>
<dbReference type="InterPro" id="IPR002921">
    <property type="entry name" value="Fungal_lipase-type"/>
</dbReference>
<dbReference type="EMBL" id="KI669204">
    <property type="protein sequence ID" value="ETN68772.1"/>
    <property type="molecule type" value="Genomic_DNA"/>
</dbReference>
<feature type="domain" description="Fungal lipase-type" evidence="1">
    <location>
        <begin position="47"/>
        <end position="127"/>
    </location>
</feature>
<dbReference type="Pfam" id="PF01764">
    <property type="entry name" value="Lipase_3"/>
    <property type="match status" value="1"/>
</dbReference>
<evidence type="ECO:0000313" key="2">
    <source>
        <dbReference type="EMBL" id="ETN68772.1"/>
    </source>
</evidence>
<evidence type="ECO:0000259" key="1">
    <source>
        <dbReference type="Pfam" id="PF01764"/>
    </source>
</evidence>
<dbReference type="KEGG" id="nai:NECAME_15646"/>
<name>W2SJ74_NECAM</name>
<keyword evidence="3" id="KW-1185">Reference proteome</keyword>
<dbReference type="InterPro" id="IPR029058">
    <property type="entry name" value="AB_hydrolase_fold"/>
</dbReference>
<organism evidence="2 3">
    <name type="scientific">Necator americanus</name>
    <name type="common">Human hookworm</name>
    <dbReference type="NCBI Taxonomy" id="51031"/>
    <lineage>
        <taxon>Eukaryota</taxon>
        <taxon>Metazoa</taxon>
        <taxon>Ecdysozoa</taxon>
        <taxon>Nematoda</taxon>
        <taxon>Chromadorea</taxon>
        <taxon>Rhabditida</taxon>
        <taxon>Rhabditina</taxon>
        <taxon>Rhabditomorpha</taxon>
        <taxon>Strongyloidea</taxon>
        <taxon>Ancylostomatidae</taxon>
        <taxon>Bunostominae</taxon>
        <taxon>Necator</taxon>
    </lineage>
</organism>
<protein>
    <submittedName>
        <fullName evidence="2">Triacylglycerol lipase</fullName>
    </submittedName>
</protein>
<reference evidence="3" key="1">
    <citation type="journal article" date="2014" name="Nat. Genet.">
        <title>Genome of the human hookworm Necator americanus.</title>
        <authorList>
            <person name="Tang Y.T."/>
            <person name="Gao X."/>
            <person name="Rosa B.A."/>
            <person name="Abubucker S."/>
            <person name="Hallsworth-Pepin K."/>
            <person name="Martin J."/>
            <person name="Tyagi R."/>
            <person name="Heizer E."/>
            <person name="Zhang X."/>
            <person name="Bhonagiri-Palsikar V."/>
            <person name="Minx P."/>
            <person name="Warren W.C."/>
            <person name="Wang Q."/>
            <person name="Zhan B."/>
            <person name="Hotez P.J."/>
            <person name="Sternberg P.W."/>
            <person name="Dougall A."/>
            <person name="Gaze S.T."/>
            <person name="Mulvenna J."/>
            <person name="Sotillo J."/>
            <person name="Ranganathan S."/>
            <person name="Rabelo E.M."/>
            <person name="Wilson R.K."/>
            <person name="Felgner P.L."/>
            <person name="Bethony J."/>
            <person name="Hawdon J.M."/>
            <person name="Gasser R.B."/>
            <person name="Loukas A."/>
            <person name="Mitreva M."/>
        </authorList>
    </citation>
    <scope>NUCLEOTIDE SEQUENCE [LARGE SCALE GENOMIC DNA]</scope>
</reference>
<dbReference type="Proteomes" id="UP000053676">
    <property type="component" value="Unassembled WGS sequence"/>
</dbReference>
<dbReference type="SUPFAM" id="SSF53474">
    <property type="entry name" value="alpha/beta-Hydrolases"/>
    <property type="match status" value="1"/>
</dbReference>
<dbReference type="AlphaFoldDB" id="W2SJ74"/>
<gene>
    <name evidence="2" type="ORF">NECAME_15646</name>
</gene>
<dbReference type="OrthoDB" id="438440at2759"/>
<dbReference type="PANTHER" id="PTHR45908">
    <property type="entry name" value="PROTEIN CBG11750-RELATED"/>
    <property type="match status" value="1"/>
</dbReference>
<sequence length="132" mass="15093">MSNYSSRVFINGMRKADKKILLEKSEIRLCLTDLLEGVKPAEKSKCFDDAFKKTYEDVFVDYYMKEPKYKDYKVWITGYSHGGALATLAAADIVSKHPNKEIKLVTSGQPMVGFREYAKDLISKKKKHSAQE</sequence>
<accession>W2SJ74</accession>
<dbReference type="Gene3D" id="3.40.50.1820">
    <property type="entry name" value="alpha/beta hydrolase"/>
    <property type="match status" value="1"/>
</dbReference>
<proteinExistence type="predicted"/>